<accession>A0A1X9SPH3</accession>
<dbReference type="KEGG" id="clx:CLAN_1431"/>
<evidence type="ECO:0000313" key="3">
    <source>
        <dbReference type="Proteomes" id="UP000202031"/>
    </source>
</evidence>
<name>A0A1X9SPH3_9BACT</name>
<dbReference type="Proteomes" id="UP000202031">
    <property type="component" value="Chromosome"/>
</dbReference>
<organism evidence="2 3">
    <name type="scientific">Campylobacter lanienae NCTC 13004</name>
    <dbReference type="NCBI Taxonomy" id="1031753"/>
    <lineage>
        <taxon>Bacteria</taxon>
        <taxon>Pseudomonadati</taxon>
        <taxon>Campylobacterota</taxon>
        <taxon>Epsilonproteobacteria</taxon>
        <taxon>Campylobacterales</taxon>
        <taxon>Campylobacteraceae</taxon>
        <taxon>Campylobacter</taxon>
    </lineage>
</organism>
<evidence type="ECO:0000256" key="1">
    <source>
        <dbReference type="SAM" id="MobiDB-lite"/>
    </source>
</evidence>
<dbReference type="AlphaFoldDB" id="A0A1X9SPH3"/>
<sequence length="306" mass="35473">MKNKISFKSAKKILCKLLKTLYKATTKKKGIKIMAIDIGDKVLFEIRATDFMKEIIITKDDIEKIVRALVNLDTKIESITKKLNEIDTENKTEIKKIPVLESQNKILSNDKQRLEVEKQELSENLRSEKSQNDQLKSDKIGLTQQIDNLKGENRDLNSKNQDLNSKLTDEKRKNDKLNKDINTDLFNLYKQLPADFRQTFSYIKADTQMKFIITSGDKHTLINLYEHIKNEAKNNKDISQLSEFFDELFEIQRDIYGLERIEASSEFDESNHIDLGGKSRGKIEKTIFKGFKDGKQPYKSVVKIGE</sequence>
<protein>
    <submittedName>
        <fullName evidence="2">Uncharacterized protein</fullName>
    </submittedName>
</protein>
<evidence type="ECO:0000313" key="2">
    <source>
        <dbReference type="EMBL" id="ARQ98152.1"/>
    </source>
</evidence>
<reference evidence="3" key="1">
    <citation type="journal article" date="2017" name="Genome Biol. Evol.">
        <title>Comparative Genomic Analysis Identifies a Campylobacter Clade Deficient in Selenium Metabolism.</title>
        <authorList>
            <person name="Miller W.G."/>
            <person name="Yee E."/>
            <person name="Lopes B.S."/>
            <person name="Chapman M.H."/>
            <person name="Huynh S."/>
            <person name="Bono J.L."/>
            <person name="Parker C.T."/>
            <person name="Strachan N.J.C."/>
            <person name="Forbes K.J."/>
        </authorList>
    </citation>
    <scope>NUCLEOTIDE SEQUENCE [LARGE SCALE GENOMIC DNA]</scope>
    <source>
        <strain evidence="3">NCTC 13004</strain>
    </source>
</reference>
<dbReference type="Gene3D" id="1.20.5.340">
    <property type="match status" value="1"/>
</dbReference>
<gene>
    <name evidence="2" type="ORF">CLAN_1431</name>
</gene>
<dbReference type="EMBL" id="CP015578">
    <property type="protein sequence ID" value="ARQ98152.1"/>
    <property type="molecule type" value="Genomic_DNA"/>
</dbReference>
<reference evidence="3" key="2">
    <citation type="journal article" date="2017" name="Genome Biol. Evol.">
        <title>Comparative genomic analysis identifies a Campylobacter clade deficient in selenium metabolism.</title>
        <authorList>
            <person name="Miller W.G."/>
            <person name="Yee E."/>
            <person name="Lopes B.S."/>
            <person name="Chapman M.H."/>
            <person name="Huynh S."/>
            <person name="Bono J.L."/>
            <person name="Parker C.T."/>
            <person name="Strachan N.J.C."/>
            <person name="Forbes K.J."/>
        </authorList>
    </citation>
    <scope>NUCLEOTIDE SEQUENCE [LARGE SCALE GENOMIC DNA]</scope>
    <source>
        <strain evidence="3">NCTC 13004</strain>
    </source>
</reference>
<feature type="region of interest" description="Disordered" evidence="1">
    <location>
        <begin position="149"/>
        <end position="171"/>
    </location>
</feature>
<proteinExistence type="predicted"/>